<name>X6NCS6_RETFI</name>
<evidence type="ECO:0000313" key="2">
    <source>
        <dbReference type="EMBL" id="ETO23569.1"/>
    </source>
</evidence>
<feature type="region of interest" description="Disordered" evidence="1">
    <location>
        <begin position="65"/>
        <end position="98"/>
    </location>
</feature>
<gene>
    <name evidence="2" type="ORF">RFI_13606</name>
</gene>
<protein>
    <submittedName>
        <fullName evidence="2">Uncharacterized protein</fullName>
    </submittedName>
</protein>
<accession>X6NCS6</accession>
<organism evidence="2 3">
    <name type="scientific">Reticulomyxa filosa</name>
    <dbReference type="NCBI Taxonomy" id="46433"/>
    <lineage>
        <taxon>Eukaryota</taxon>
        <taxon>Sar</taxon>
        <taxon>Rhizaria</taxon>
        <taxon>Retaria</taxon>
        <taxon>Foraminifera</taxon>
        <taxon>Monothalamids</taxon>
        <taxon>Reticulomyxidae</taxon>
        <taxon>Reticulomyxa</taxon>
    </lineage>
</organism>
<feature type="non-terminal residue" evidence="2">
    <location>
        <position position="98"/>
    </location>
</feature>
<evidence type="ECO:0000313" key="3">
    <source>
        <dbReference type="Proteomes" id="UP000023152"/>
    </source>
</evidence>
<evidence type="ECO:0000256" key="1">
    <source>
        <dbReference type="SAM" id="MobiDB-lite"/>
    </source>
</evidence>
<comment type="caution">
    <text evidence="2">The sequence shown here is derived from an EMBL/GenBank/DDBJ whole genome shotgun (WGS) entry which is preliminary data.</text>
</comment>
<feature type="compositionally biased region" description="Basic and acidic residues" evidence="1">
    <location>
        <begin position="84"/>
        <end position="98"/>
    </location>
</feature>
<keyword evidence="3" id="KW-1185">Reference proteome</keyword>
<feature type="compositionally biased region" description="Acidic residues" evidence="1">
    <location>
        <begin position="65"/>
        <end position="83"/>
    </location>
</feature>
<sequence>MYQKLVQNEDIPVNPEIAKIQDKIEIEKAKIEEEKVEKDPEYEKAVAAKISEDEDEIVEEIVEPEEVEQSVPQEEEENEEEVDEKVAAKDAKEYNEYI</sequence>
<dbReference type="AlphaFoldDB" id="X6NCS6"/>
<reference evidence="2 3" key="1">
    <citation type="journal article" date="2013" name="Curr. Biol.">
        <title>The Genome of the Foraminiferan Reticulomyxa filosa.</title>
        <authorList>
            <person name="Glockner G."/>
            <person name="Hulsmann N."/>
            <person name="Schleicher M."/>
            <person name="Noegel A.A."/>
            <person name="Eichinger L."/>
            <person name="Gallinger C."/>
            <person name="Pawlowski J."/>
            <person name="Sierra R."/>
            <person name="Euteneuer U."/>
            <person name="Pillet L."/>
            <person name="Moustafa A."/>
            <person name="Platzer M."/>
            <person name="Groth M."/>
            <person name="Szafranski K."/>
            <person name="Schliwa M."/>
        </authorList>
    </citation>
    <scope>NUCLEOTIDE SEQUENCE [LARGE SCALE GENOMIC DNA]</scope>
</reference>
<proteinExistence type="predicted"/>
<dbReference type="Proteomes" id="UP000023152">
    <property type="component" value="Unassembled WGS sequence"/>
</dbReference>
<dbReference type="EMBL" id="ASPP01009844">
    <property type="protein sequence ID" value="ETO23569.1"/>
    <property type="molecule type" value="Genomic_DNA"/>
</dbReference>